<comment type="caution">
    <text evidence="8">Lacks conserved residue(s) required for the propagation of feature annotation.</text>
</comment>
<name>A0A2Z4Y444_SUMC1</name>
<dbReference type="CDD" id="cd06571">
    <property type="entry name" value="Bac_DnaA_C"/>
    <property type="match status" value="1"/>
</dbReference>
<keyword evidence="6 8" id="KW-0446">Lipid-binding</keyword>
<dbReference type="InterPro" id="IPR024633">
    <property type="entry name" value="DnaA_N_dom"/>
</dbReference>
<dbReference type="Pfam" id="PF00308">
    <property type="entry name" value="Bac_DnaA"/>
    <property type="match status" value="1"/>
</dbReference>
<dbReference type="Pfam" id="PF11638">
    <property type="entry name" value="DnaA_N"/>
    <property type="match status" value="1"/>
</dbReference>
<evidence type="ECO:0000313" key="15">
    <source>
        <dbReference type="Proteomes" id="UP000262583"/>
    </source>
</evidence>
<dbReference type="GO" id="GO:0003688">
    <property type="term" value="F:DNA replication origin binding"/>
    <property type="evidence" value="ECO:0007669"/>
    <property type="project" value="UniProtKB-UniRule"/>
</dbReference>
<comment type="subunit">
    <text evidence="8">Oligomerizes as a right-handed, spiral filament on DNA at oriC.</text>
</comment>
<dbReference type="GO" id="GO:0006275">
    <property type="term" value="P:regulation of DNA replication"/>
    <property type="evidence" value="ECO:0007669"/>
    <property type="project" value="UniProtKB-UniRule"/>
</dbReference>
<dbReference type="PRINTS" id="PR00051">
    <property type="entry name" value="DNAA"/>
</dbReference>
<comment type="subcellular location">
    <subcellularLocation>
        <location evidence="8">Cytoplasm</location>
    </subcellularLocation>
</comment>
<evidence type="ECO:0000256" key="9">
    <source>
        <dbReference type="NCBIfam" id="TIGR00362"/>
    </source>
</evidence>
<dbReference type="InterPro" id="IPR013159">
    <property type="entry name" value="DnaA_C"/>
</dbReference>
<dbReference type="PROSITE" id="PS01008">
    <property type="entry name" value="DNAA"/>
    <property type="match status" value="1"/>
</dbReference>
<gene>
    <name evidence="8" type="primary">dnaA</name>
    <name evidence="14" type="ORF">BRCON_0949</name>
</gene>
<dbReference type="SMART" id="SM00760">
    <property type="entry name" value="Bac_DnaA_C"/>
    <property type="match status" value="1"/>
</dbReference>
<dbReference type="KEGG" id="schv:BRCON_0949"/>
<dbReference type="InterPro" id="IPR013317">
    <property type="entry name" value="DnaA_dom"/>
</dbReference>
<keyword evidence="3 8" id="KW-0235">DNA replication</keyword>
<dbReference type="Gene3D" id="1.10.1750.10">
    <property type="match status" value="1"/>
</dbReference>
<proteinExistence type="inferred from homology"/>
<dbReference type="SUPFAM" id="SSF48295">
    <property type="entry name" value="TrpR-like"/>
    <property type="match status" value="1"/>
</dbReference>
<dbReference type="GO" id="GO:0005886">
    <property type="term" value="C:plasma membrane"/>
    <property type="evidence" value="ECO:0007669"/>
    <property type="project" value="TreeGrafter"/>
</dbReference>
<dbReference type="Gene3D" id="3.30.300.180">
    <property type="match status" value="1"/>
</dbReference>
<dbReference type="Pfam" id="PF08299">
    <property type="entry name" value="Bac_DnaA_C"/>
    <property type="match status" value="1"/>
</dbReference>
<dbReference type="GO" id="GO:0005737">
    <property type="term" value="C:cytoplasm"/>
    <property type="evidence" value="ECO:0007669"/>
    <property type="project" value="UniProtKB-SubCell"/>
</dbReference>
<feature type="binding site" evidence="8">
    <location>
        <position position="166"/>
    </location>
    <ligand>
        <name>ATP</name>
        <dbReference type="ChEBI" id="CHEBI:30616"/>
    </ligand>
</feature>
<feature type="domain" description="AAA+ ATPase" evidence="12">
    <location>
        <begin position="155"/>
        <end position="283"/>
    </location>
</feature>
<dbReference type="CDD" id="cd00009">
    <property type="entry name" value="AAA"/>
    <property type="match status" value="1"/>
</dbReference>
<dbReference type="Gene3D" id="3.40.50.300">
    <property type="entry name" value="P-loop containing nucleotide triphosphate hydrolases"/>
    <property type="match status" value="1"/>
</dbReference>
<dbReference type="PANTHER" id="PTHR30050">
    <property type="entry name" value="CHROMOSOMAL REPLICATION INITIATOR PROTEIN DNAA"/>
    <property type="match status" value="1"/>
</dbReference>
<dbReference type="InterPro" id="IPR027417">
    <property type="entry name" value="P-loop_NTPase"/>
</dbReference>
<evidence type="ECO:0000256" key="6">
    <source>
        <dbReference type="ARBA" id="ARBA00023121"/>
    </source>
</evidence>
<evidence type="ECO:0000256" key="1">
    <source>
        <dbReference type="ARBA" id="ARBA00006583"/>
    </source>
</evidence>
<keyword evidence="2 8" id="KW-0963">Cytoplasm</keyword>
<feature type="region of interest" description="Domain IV, binds dsDNA" evidence="8">
    <location>
        <begin position="340"/>
        <end position="463"/>
    </location>
</feature>
<keyword evidence="5 8" id="KW-0067">ATP-binding</keyword>
<dbReference type="InterPro" id="IPR020591">
    <property type="entry name" value="Chromosome_initiator_DnaA-like"/>
</dbReference>
<comment type="function">
    <text evidence="8 10">Plays an essential role in the initiation and regulation of chromosomal replication. ATP-DnaA binds to the origin of replication (oriC) to initiate formation of the DNA replication initiation complex once per cell cycle. Binds the DnaA box (a 9 base pair repeat at the origin) and separates the double-stranded (ds)DNA. Forms a right-handed helical filament on oriC DNA; dsDNA binds to the exterior of the filament while single-stranded (ss)DNA is stabiized in the filament's interior. The ATP-DnaA-oriC complex binds and stabilizes one strand of the AT-rich DNA unwinding element (DUE), permitting loading of DNA polymerase. After initiation quickly degrades to an ADP-DnaA complex that is not apt for DNA replication. Binds acidic phospholipids.</text>
</comment>
<dbReference type="HAMAP" id="MF_00377">
    <property type="entry name" value="DnaA_bact"/>
    <property type="match status" value="1"/>
</dbReference>
<accession>A0A2Z4Y444</accession>
<dbReference type="NCBIfam" id="TIGR00362">
    <property type="entry name" value="DnaA"/>
    <property type="match status" value="1"/>
</dbReference>
<keyword evidence="4 8" id="KW-0547">Nucleotide-binding</keyword>
<dbReference type="Gene3D" id="1.10.8.60">
    <property type="match status" value="1"/>
</dbReference>
<dbReference type="GO" id="GO:0006270">
    <property type="term" value="P:DNA replication initiation"/>
    <property type="evidence" value="ECO:0007669"/>
    <property type="project" value="UniProtKB-UniRule"/>
</dbReference>
<dbReference type="PANTHER" id="PTHR30050:SF2">
    <property type="entry name" value="CHROMOSOMAL REPLICATION INITIATOR PROTEIN DNAA"/>
    <property type="match status" value="1"/>
</dbReference>
<dbReference type="InterPro" id="IPR001957">
    <property type="entry name" value="Chromosome_initiator_DnaA"/>
</dbReference>
<evidence type="ECO:0000259" key="13">
    <source>
        <dbReference type="SMART" id="SM00760"/>
    </source>
</evidence>
<reference evidence="14 15" key="1">
    <citation type="submission" date="2018-05" db="EMBL/GenBank/DDBJ databases">
        <title>A metagenomic window into the 2 km-deep terrestrial subsurface aquifer revealed taxonomically and functionally diverse microbial community comprising novel uncultured bacterial lineages.</title>
        <authorList>
            <person name="Kadnikov V.V."/>
            <person name="Mardanov A.V."/>
            <person name="Beletsky A.V."/>
            <person name="Banks D."/>
            <person name="Pimenov N.V."/>
            <person name="Frank Y.A."/>
            <person name="Karnachuk O.V."/>
            <person name="Ravin N.V."/>
        </authorList>
    </citation>
    <scope>NUCLEOTIDE SEQUENCE [LARGE SCALE GENOMIC DNA]</scope>
    <source>
        <strain evidence="14">BY</strain>
    </source>
</reference>
<keyword evidence="7 8" id="KW-0238">DNA-binding</keyword>
<evidence type="ECO:0000259" key="12">
    <source>
        <dbReference type="SMART" id="SM00382"/>
    </source>
</evidence>
<evidence type="ECO:0000256" key="2">
    <source>
        <dbReference type="ARBA" id="ARBA00022490"/>
    </source>
</evidence>
<dbReference type="InterPro" id="IPR038454">
    <property type="entry name" value="DnaA_N_sf"/>
</dbReference>
<comment type="domain">
    <text evidence="8">Domain I is involved in oligomerization and binding regulators, domain II is flexibile and of varying length in different bacteria, domain III forms the AAA+ region, while domain IV binds dsDNA.</text>
</comment>
<evidence type="ECO:0000256" key="8">
    <source>
        <dbReference type="HAMAP-Rule" id="MF_00377"/>
    </source>
</evidence>
<evidence type="ECO:0000256" key="4">
    <source>
        <dbReference type="ARBA" id="ARBA00022741"/>
    </source>
</evidence>
<evidence type="ECO:0000256" key="11">
    <source>
        <dbReference type="RuleBase" id="RU004227"/>
    </source>
</evidence>
<feature type="domain" description="Chromosomal replication initiator DnaA C-terminal" evidence="13">
    <location>
        <begin position="368"/>
        <end position="437"/>
    </location>
</feature>
<evidence type="ECO:0000313" key="14">
    <source>
        <dbReference type="EMBL" id="AXA35726.1"/>
    </source>
</evidence>
<feature type="binding site" evidence="8">
    <location>
        <position position="168"/>
    </location>
    <ligand>
        <name>ATP</name>
        <dbReference type="ChEBI" id="CHEBI:30616"/>
    </ligand>
</feature>
<evidence type="ECO:0000256" key="10">
    <source>
        <dbReference type="RuleBase" id="RU000577"/>
    </source>
</evidence>
<dbReference type="GO" id="GO:0005524">
    <property type="term" value="F:ATP binding"/>
    <property type="evidence" value="ECO:0007669"/>
    <property type="project" value="UniProtKB-UniRule"/>
</dbReference>
<sequence>MSGSIGQELWEQALQRLELVLGAETVNTWLQPARVRHIDGKSVTLEVPNLFYKHWLSSNYRAQIEAILRELFEENIDLQFVVPDAPSSGLTVTPVEGFADGSPAPAGRPNGLGLQIFPKASMLNPKYTFENFVVGESNRFAHAACRQVADPASKAYNPLFLYGGVGLGKTHLMHAIGHQFLRANPNLRVLYVTSEQFMNSFIESISQGKQVEFREHYRNMDLLMIDDVQFFSGKERTQTEFFHTFNALYDAGKKIVISSDRPPNELHTLEDRLRNRFAWGLVVDIQPPDLETRIAILKKKSAATGDGELPTDVAVYIAERVQSNIRELEGVLIRLKAFAAIHNQPITLEMARHVLGDLISTPKSRAVDIEEVIEVVCQCFEIKRSELLGPSRQKRYAMPRHIAQYLARQYTRLSYPEIAERFGRRDHTSVLHACRKIATQMEDDENLKNLIAHLSKQLQREER</sequence>
<feature type="region of interest" description="Domain I, interacts with DnaA modulators" evidence="8">
    <location>
        <begin position="1"/>
        <end position="83"/>
    </location>
</feature>
<dbReference type="SUPFAM" id="SSF52540">
    <property type="entry name" value="P-loop containing nucleoside triphosphate hydrolases"/>
    <property type="match status" value="1"/>
</dbReference>
<evidence type="ECO:0000256" key="5">
    <source>
        <dbReference type="ARBA" id="ARBA00022840"/>
    </source>
</evidence>
<dbReference type="FunFam" id="3.40.50.300:FF:000668">
    <property type="entry name" value="Chromosomal replication initiator protein DnaA"/>
    <property type="match status" value="1"/>
</dbReference>
<evidence type="ECO:0000256" key="3">
    <source>
        <dbReference type="ARBA" id="ARBA00022705"/>
    </source>
</evidence>
<dbReference type="InterPro" id="IPR003593">
    <property type="entry name" value="AAA+_ATPase"/>
</dbReference>
<dbReference type="InterPro" id="IPR018312">
    <property type="entry name" value="Chromosome_initiator_DnaA_CS"/>
</dbReference>
<dbReference type="InterPro" id="IPR010921">
    <property type="entry name" value="Trp_repressor/repl_initiator"/>
</dbReference>
<dbReference type="EMBL" id="CP030759">
    <property type="protein sequence ID" value="AXA35726.1"/>
    <property type="molecule type" value="Genomic_DNA"/>
</dbReference>
<protein>
    <recommendedName>
        <fullName evidence="8 9">Chromosomal replication initiator protein DnaA</fullName>
    </recommendedName>
</protein>
<comment type="similarity">
    <text evidence="1 8 11">Belongs to the DnaA family.</text>
</comment>
<dbReference type="Proteomes" id="UP000262583">
    <property type="component" value="Chromosome"/>
</dbReference>
<feature type="binding site" evidence="8">
    <location>
        <position position="170"/>
    </location>
    <ligand>
        <name>ATP</name>
        <dbReference type="ChEBI" id="CHEBI:30616"/>
    </ligand>
</feature>
<evidence type="ECO:0000256" key="7">
    <source>
        <dbReference type="ARBA" id="ARBA00023125"/>
    </source>
</evidence>
<dbReference type="GO" id="GO:0008289">
    <property type="term" value="F:lipid binding"/>
    <property type="evidence" value="ECO:0007669"/>
    <property type="project" value="UniProtKB-KW"/>
</dbReference>
<dbReference type="AlphaFoldDB" id="A0A2Z4Y444"/>
<dbReference type="SMART" id="SM00382">
    <property type="entry name" value="AAA"/>
    <property type="match status" value="1"/>
</dbReference>
<feature type="binding site" evidence="8">
    <location>
        <position position="169"/>
    </location>
    <ligand>
        <name>ATP</name>
        <dbReference type="ChEBI" id="CHEBI:30616"/>
    </ligand>
</feature>
<organism evidence="14 15">
    <name type="scientific">Sumerlaea chitinivorans</name>
    <dbReference type="NCBI Taxonomy" id="2250252"/>
    <lineage>
        <taxon>Bacteria</taxon>
        <taxon>Candidatus Sumerlaeota</taxon>
        <taxon>Candidatus Sumerlaeia</taxon>
        <taxon>Candidatus Sumerlaeales</taxon>
        <taxon>Candidatus Sumerlaeaceae</taxon>
        <taxon>Candidatus Sumerlaea</taxon>
    </lineage>
</organism>